<proteinExistence type="inferred from homology"/>
<evidence type="ECO:0000256" key="7">
    <source>
        <dbReference type="SAM" id="Phobius"/>
    </source>
</evidence>
<dbReference type="PANTHER" id="PTHR13317:SF4">
    <property type="entry name" value="TRANSMEMBRANE ANTERIOR POSTERIOR TRANSFORMATION PROTEIN 1 HOMOLOG"/>
    <property type="match status" value="1"/>
</dbReference>
<accession>A0A7S3PFZ7</accession>
<evidence type="ECO:0000256" key="2">
    <source>
        <dbReference type="ARBA" id="ARBA00008803"/>
    </source>
</evidence>
<keyword evidence="3 7" id="KW-0812">Transmembrane</keyword>
<dbReference type="EMBL" id="HBIN01006264">
    <property type="protein sequence ID" value="CAE0434267.1"/>
    <property type="molecule type" value="Transcribed_RNA"/>
</dbReference>
<keyword evidence="4 7" id="KW-1133">Transmembrane helix</keyword>
<feature type="transmembrane region" description="Helical" evidence="7">
    <location>
        <begin position="243"/>
        <end position="265"/>
    </location>
</feature>
<dbReference type="InterPro" id="IPR008010">
    <property type="entry name" value="Tatp1"/>
</dbReference>
<dbReference type="GO" id="GO:0005789">
    <property type="term" value="C:endoplasmic reticulum membrane"/>
    <property type="evidence" value="ECO:0007669"/>
    <property type="project" value="TreeGrafter"/>
</dbReference>
<dbReference type="Pfam" id="PF05346">
    <property type="entry name" value="DUF747"/>
    <property type="match status" value="1"/>
</dbReference>
<feature type="compositionally biased region" description="Basic and acidic residues" evidence="6">
    <location>
        <begin position="41"/>
        <end position="52"/>
    </location>
</feature>
<feature type="region of interest" description="Disordered" evidence="6">
    <location>
        <begin position="1"/>
        <end position="117"/>
    </location>
</feature>
<evidence type="ECO:0000256" key="5">
    <source>
        <dbReference type="ARBA" id="ARBA00023136"/>
    </source>
</evidence>
<dbReference type="AlphaFoldDB" id="A0A7S3PFZ7"/>
<evidence type="ECO:0000313" key="8">
    <source>
        <dbReference type="EMBL" id="CAE0434267.1"/>
    </source>
</evidence>
<evidence type="ECO:0000256" key="6">
    <source>
        <dbReference type="SAM" id="MobiDB-lite"/>
    </source>
</evidence>
<comment type="similarity">
    <text evidence="2">Belongs to the TAPT1 family.</text>
</comment>
<name>A0A7S3PFZ7_9STRA</name>
<reference evidence="8" key="1">
    <citation type="submission" date="2021-01" db="EMBL/GenBank/DDBJ databases">
        <authorList>
            <person name="Corre E."/>
            <person name="Pelletier E."/>
            <person name="Niang G."/>
            <person name="Scheremetjew M."/>
            <person name="Finn R."/>
            <person name="Kale V."/>
            <person name="Holt S."/>
            <person name="Cochrane G."/>
            <person name="Meng A."/>
            <person name="Brown T."/>
            <person name="Cohen L."/>
        </authorList>
    </citation>
    <scope>NUCLEOTIDE SEQUENCE</scope>
    <source>
        <strain evidence="8">GSBS06</strain>
    </source>
</reference>
<evidence type="ECO:0000256" key="1">
    <source>
        <dbReference type="ARBA" id="ARBA00004141"/>
    </source>
</evidence>
<feature type="transmembrane region" description="Helical" evidence="7">
    <location>
        <begin position="510"/>
        <end position="529"/>
    </location>
</feature>
<evidence type="ECO:0000256" key="4">
    <source>
        <dbReference type="ARBA" id="ARBA00022989"/>
    </source>
</evidence>
<protein>
    <submittedName>
        <fullName evidence="8">Uncharacterized protein</fullName>
    </submittedName>
</protein>
<feature type="transmembrane region" description="Helical" evidence="7">
    <location>
        <begin position="309"/>
        <end position="329"/>
    </location>
</feature>
<comment type="subcellular location">
    <subcellularLocation>
        <location evidence="1">Membrane</location>
        <topology evidence="1">Multi-pass membrane protein</topology>
    </subcellularLocation>
</comment>
<gene>
    <name evidence="8" type="ORF">ASTO00021_LOCUS4568</name>
</gene>
<sequence length="595" mass="68498">MGGLKRRMGRQNSAPPLAQSDSEKSRNSKNGLRIDTGISATKEDPEFVDAAHGKSNRKKEKTKNSENRRTSSVPRHSPDRKGSRNLRGYATAEIWPISSTAGNSSPRKRVSSVDTDDGEDKFSSYYYYDDTDEDDAQPIEFMDLLKTDLGVEALDNSSEALLNAKDDMFNFIRVPLHLEQLMFHGFFMCLDSLLFMVTYLPIRIMRALYLLFYTALLPKHVRERSRLLNVRFHRTQLYDLLRGSIIVIAFLALLQVQMSQIYHFVRGQTFIKLYVMFNMLDIFDRLFCTLGQDLMESLYFVTRVKPHDVLGIVSRFSLGLLYTIAHSYLYFTRIIVLNAAINSTSSALLSMLLSNNFSELKSSVFKRFAEQNLFQIACSDIVERFELFVFIALTALQSSDNWSEFLYGSATAVCLCEITVDWIKHMFITRFNNLDCKVYNYFREALSRDLAPRASYKDPYPSRVRGKLMDHTQAVAQRVGLATVPLTCVVLRFVWVNIPQNVRENPCRPVHITVAILVFVCLLALKTLLNTMLKGTACRYIMSRERSLYRVVSPRGPRTSHEKRQHEKVLKEHLERIDKLSSVRRYMLCKSRVPV</sequence>
<feature type="transmembrane region" description="Helical" evidence="7">
    <location>
        <begin position="479"/>
        <end position="498"/>
    </location>
</feature>
<organism evidence="8">
    <name type="scientific">Aplanochytrium stocchinoi</name>
    <dbReference type="NCBI Taxonomy" id="215587"/>
    <lineage>
        <taxon>Eukaryota</taxon>
        <taxon>Sar</taxon>
        <taxon>Stramenopiles</taxon>
        <taxon>Bigyra</taxon>
        <taxon>Labyrinthulomycetes</taxon>
        <taxon>Thraustochytrida</taxon>
        <taxon>Thraustochytriidae</taxon>
        <taxon>Aplanochytrium</taxon>
    </lineage>
</organism>
<keyword evidence="5 7" id="KW-0472">Membrane</keyword>
<feature type="transmembrane region" description="Helical" evidence="7">
    <location>
        <begin position="206"/>
        <end position="222"/>
    </location>
</feature>
<evidence type="ECO:0000256" key="3">
    <source>
        <dbReference type="ARBA" id="ARBA00022692"/>
    </source>
</evidence>
<dbReference type="PANTHER" id="PTHR13317">
    <property type="entry name" value="TRANSMEMBRANE ANTERIOR POSTERIOR TRANSFORMATION PROTEIN 1 HOMOLOG"/>
    <property type="match status" value="1"/>
</dbReference>